<keyword evidence="3" id="KW-1185">Reference proteome</keyword>
<sequence length="277" mass="31733">MFGYRGRGGPSRGTPASVQCQKCLKRGHYSYECKASAQERPYVSRPSRSQQLRNPKLAPKLESDKLEVLEKKKGIADEEIAKLEAERARKRELEDRDDDMLRSAPKRQRSRSASSESVSTISTRSSRSPRRRSPSDSRSRSPSPRRGEGVEHRPNRSMSPVPGRQRPSLRDSRSPPRQPAENYRSRDDSPPRRYDGNRTSRRERRFSSVSKGSRDSRPRHRDTSRSPDANRPRHRGDERASEPQRDSRAALQDPGQPRERSLSPFSKRLALTRSRAP</sequence>
<dbReference type="Proteomes" id="UP000887229">
    <property type="component" value="Unassembled WGS sequence"/>
</dbReference>
<dbReference type="OrthoDB" id="437973at2759"/>
<proteinExistence type="predicted"/>
<evidence type="ECO:0000256" key="1">
    <source>
        <dbReference type="SAM" id="MobiDB-lite"/>
    </source>
</evidence>
<organism evidence="2 3">
    <name type="scientific">Emericellopsis atlantica</name>
    <dbReference type="NCBI Taxonomy" id="2614577"/>
    <lineage>
        <taxon>Eukaryota</taxon>
        <taxon>Fungi</taxon>
        <taxon>Dikarya</taxon>
        <taxon>Ascomycota</taxon>
        <taxon>Pezizomycotina</taxon>
        <taxon>Sordariomycetes</taxon>
        <taxon>Hypocreomycetidae</taxon>
        <taxon>Hypocreales</taxon>
        <taxon>Bionectriaceae</taxon>
        <taxon>Emericellopsis</taxon>
    </lineage>
</organism>
<feature type="region of interest" description="Disordered" evidence="1">
    <location>
        <begin position="36"/>
        <end position="277"/>
    </location>
</feature>
<dbReference type="RefSeq" id="XP_046118504.1">
    <property type="nucleotide sequence ID" value="XM_046267147.1"/>
</dbReference>
<feature type="compositionally biased region" description="Basic and acidic residues" evidence="1">
    <location>
        <begin position="59"/>
        <end position="94"/>
    </location>
</feature>
<gene>
    <name evidence="2" type="ORF">F5Z01DRAFT_80508</name>
</gene>
<evidence type="ECO:0000313" key="3">
    <source>
        <dbReference type="Proteomes" id="UP000887229"/>
    </source>
</evidence>
<dbReference type="GeneID" id="70298050"/>
<dbReference type="AlphaFoldDB" id="A0A9P8CPY2"/>
<feature type="compositionally biased region" description="Basic and acidic residues" evidence="1">
    <location>
        <begin position="212"/>
        <end position="248"/>
    </location>
</feature>
<dbReference type="Pfam" id="PF13917">
    <property type="entry name" value="zf-CCHC_3"/>
    <property type="match status" value="1"/>
</dbReference>
<name>A0A9P8CPY2_9HYPO</name>
<reference evidence="2" key="1">
    <citation type="journal article" date="2021" name="IMA Fungus">
        <title>Genomic characterization of three marine fungi, including Emericellopsis atlantica sp. nov. with signatures of a generalist lifestyle and marine biomass degradation.</title>
        <authorList>
            <person name="Hagestad O.C."/>
            <person name="Hou L."/>
            <person name="Andersen J.H."/>
            <person name="Hansen E.H."/>
            <person name="Altermark B."/>
            <person name="Li C."/>
            <person name="Kuhnert E."/>
            <person name="Cox R.J."/>
            <person name="Crous P.W."/>
            <person name="Spatafora J.W."/>
            <person name="Lail K."/>
            <person name="Amirebrahimi M."/>
            <person name="Lipzen A."/>
            <person name="Pangilinan J."/>
            <person name="Andreopoulos W."/>
            <person name="Hayes R.D."/>
            <person name="Ng V."/>
            <person name="Grigoriev I.V."/>
            <person name="Jackson S.A."/>
            <person name="Sutton T.D.S."/>
            <person name="Dobson A.D.W."/>
            <person name="Rama T."/>
        </authorList>
    </citation>
    <scope>NUCLEOTIDE SEQUENCE</scope>
    <source>
        <strain evidence="2">TS7</strain>
    </source>
</reference>
<dbReference type="EMBL" id="MU251253">
    <property type="protein sequence ID" value="KAG9254580.1"/>
    <property type="molecule type" value="Genomic_DNA"/>
</dbReference>
<protein>
    <submittedName>
        <fullName evidence="2">Zinc knuckle-domain-containing protein</fullName>
    </submittedName>
</protein>
<feature type="compositionally biased region" description="Basic and acidic residues" evidence="1">
    <location>
        <begin position="133"/>
        <end position="154"/>
    </location>
</feature>
<comment type="caution">
    <text evidence="2">The sequence shown here is derived from an EMBL/GenBank/DDBJ whole genome shotgun (WGS) entry which is preliminary data.</text>
</comment>
<feature type="compositionally biased region" description="Low complexity" evidence="1">
    <location>
        <begin position="111"/>
        <end position="126"/>
    </location>
</feature>
<accession>A0A9P8CPY2</accession>
<feature type="compositionally biased region" description="Basic and acidic residues" evidence="1">
    <location>
        <begin position="183"/>
        <end position="200"/>
    </location>
</feature>
<evidence type="ECO:0000313" key="2">
    <source>
        <dbReference type="EMBL" id="KAG9254580.1"/>
    </source>
</evidence>